<evidence type="ECO:0000313" key="2">
    <source>
        <dbReference type="EMBL" id="MCA1856656.1"/>
    </source>
</evidence>
<feature type="transmembrane region" description="Helical" evidence="1">
    <location>
        <begin position="45"/>
        <end position="68"/>
    </location>
</feature>
<keyword evidence="1" id="KW-0472">Membrane</keyword>
<accession>A0ABS7YCJ2</accession>
<evidence type="ECO:0000313" key="3">
    <source>
        <dbReference type="Proteomes" id="UP001198602"/>
    </source>
</evidence>
<dbReference type="Gene3D" id="1.25.40.10">
    <property type="entry name" value="Tetratricopeptide repeat domain"/>
    <property type="match status" value="1"/>
</dbReference>
<keyword evidence="3" id="KW-1185">Reference proteome</keyword>
<reference evidence="2 3" key="1">
    <citation type="submission" date="2021-07" db="EMBL/GenBank/DDBJ databases">
        <title>Characterization of Violacein-producing bacteria and related species.</title>
        <authorList>
            <person name="Wilson H.S."/>
            <person name="De Leon M.E."/>
        </authorList>
    </citation>
    <scope>NUCLEOTIDE SEQUENCE [LARGE SCALE GENOMIC DNA]</scope>
    <source>
        <strain evidence="2 3">HSC-2F05</strain>
    </source>
</reference>
<comment type="caution">
    <text evidence="2">The sequence shown here is derived from an EMBL/GenBank/DDBJ whole genome shotgun (WGS) entry which is preliminary data.</text>
</comment>
<gene>
    <name evidence="2" type="ORF">LE190_12080</name>
</gene>
<keyword evidence="1" id="KW-1133">Transmembrane helix</keyword>
<sequence>MAPPKRAIVADRPYLATAMPIFGLGLHLIVAIFFAVHAVRTGRPMFWLLILFAFPLLGSIVYFAAVFLPNSRLERQARVAGHALQKTLDPGRAVRESRAAFDLTPTAHNQMRLAAALLENGQAAEAVAQYDACLQGPFAGDAEVILGAAQARLANGQAQAAIGLLAPLQARQPGFRPDDVGLVLGRAHAAAGQQVEAGAQLMAVAQRSGSIEARVELALWALAQGEETVAQRELQEIAHARRHMAKHTLALHHELFRRLDAAISKH</sequence>
<dbReference type="InterPro" id="IPR014562">
    <property type="entry name" value="UCP030959_TPR_rpt-cont"/>
</dbReference>
<keyword evidence="1" id="KW-0812">Transmembrane</keyword>
<organism evidence="2 3">
    <name type="scientific">Massilia hydrophila</name>
    <dbReference type="NCBI Taxonomy" id="3044279"/>
    <lineage>
        <taxon>Bacteria</taxon>
        <taxon>Pseudomonadati</taxon>
        <taxon>Pseudomonadota</taxon>
        <taxon>Betaproteobacteria</taxon>
        <taxon>Burkholderiales</taxon>
        <taxon>Oxalobacteraceae</taxon>
        <taxon>Telluria group</taxon>
        <taxon>Massilia</taxon>
    </lineage>
</organism>
<evidence type="ECO:0000256" key="1">
    <source>
        <dbReference type="SAM" id="Phobius"/>
    </source>
</evidence>
<feature type="transmembrane region" description="Helical" evidence="1">
    <location>
        <begin position="21"/>
        <end position="39"/>
    </location>
</feature>
<proteinExistence type="predicted"/>
<evidence type="ECO:0008006" key="4">
    <source>
        <dbReference type="Google" id="ProtNLM"/>
    </source>
</evidence>
<name>A0ABS7YCJ2_9BURK</name>
<protein>
    <recommendedName>
        <fullName evidence="4">Tetratricopeptide repeat protein</fullName>
    </recommendedName>
</protein>
<dbReference type="RefSeq" id="WP_225238934.1">
    <property type="nucleotide sequence ID" value="NZ_JAHYBX010000004.1"/>
</dbReference>
<dbReference type="PIRSF" id="PIRSF030959">
    <property type="entry name" value="UCP030959"/>
    <property type="match status" value="1"/>
</dbReference>
<dbReference type="EMBL" id="JAHYBX010000004">
    <property type="protein sequence ID" value="MCA1856656.1"/>
    <property type="molecule type" value="Genomic_DNA"/>
</dbReference>
<dbReference type="InterPro" id="IPR011990">
    <property type="entry name" value="TPR-like_helical_dom_sf"/>
</dbReference>
<dbReference type="Proteomes" id="UP001198602">
    <property type="component" value="Unassembled WGS sequence"/>
</dbReference>